<dbReference type="CDD" id="cd08010">
    <property type="entry name" value="MltG_like"/>
    <property type="match status" value="1"/>
</dbReference>
<evidence type="ECO:0000256" key="3">
    <source>
        <dbReference type="ARBA" id="ARBA00022989"/>
    </source>
</evidence>
<evidence type="ECO:0000256" key="5">
    <source>
        <dbReference type="ARBA" id="ARBA00023239"/>
    </source>
</evidence>
<evidence type="ECO:0000313" key="10">
    <source>
        <dbReference type="Proteomes" id="UP000176603"/>
    </source>
</evidence>
<dbReference type="PANTHER" id="PTHR30518">
    <property type="entry name" value="ENDOLYTIC MUREIN TRANSGLYCOSYLASE"/>
    <property type="match status" value="1"/>
</dbReference>
<evidence type="ECO:0000256" key="7">
    <source>
        <dbReference type="HAMAP-Rule" id="MF_02065"/>
    </source>
</evidence>
<evidence type="ECO:0000256" key="2">
    <source>
        <dbReference type="ARBA" id="ARBA00022692"/>
    </source>
</evidence>
<dbReference type="NCBIfam" id="TIGR00247">
    <property type="entry name" value="endolytic transglycosylase MltG"/>
    <property type="match status" value="1"/>
</dbReference>
<dbReference type="STRING" id="1802399.A3E39_04015"/>
<feature type="chain" id="PRO_5009533101" description="Endolytic murein transglycosylase" evidence="8">
    <location>
        <begin position="27"/>
        <end position="343"/>
    </location>
</feature>
<proteinExistence type="inferred from homology"/>
<dbReference type="Pfam" id="PF02618">
    <property type="entry name" value="YceG"/>
    <property type="match status" value="1"/>
</dbReference>
<reference evidence="9 10" key="1">
    <citation type="journal article" date="2016" name="Nat. Commun.">
        <title>Thousands of microbial genomes shed light on interconnected biogeochemical processes in an aquifer system.</title>
        <authorList>
            <person name="Anantharaman K."/>
            <person name="Brown C.T."/>
            <person name="Hug L.A."/>
            <person name="Sharon I."/>
            <person name="Castelle C.J."/>
            <person name="Probst A.J."/>
            <person name="Thomas B.C."/>
            <person name="Singh A."/>
            <person name="Wilkins M.J."/>
            <person name="Karaoz U."/>
            <person name="Brodie E.L."/>
            <person name="Williams K.H."/>
            <person name="Hubbard S.S."/>
            <person name="Banfield J.F."/>
        </authorList>
    </citation>
    <scope>NUCLEOTIDE SEQUENCE [LARGE SCALE GENOMIC DNA]</scope>
</reference>
<dbReference type="InterPro" id="IPR003770">
    <property type="entry name" value="MLTG-like"/>
</dbReference>
<evidence type="ECO:0000256" key="6">
    <source>
        <dbReference type="ARBA" id="ARBA00023316"/>
    </source>
</evidence>
<evidence type="ECO:0000313" key="9">
    <source>
        <dbReference type="EMBL" id="OGL79358.1"/>
    </source>
</evidence>
<dbReference type="EC" id="4.2.2.29" evidence="7"/>
<evidence type="ECO:0000256" key="8">
    <source>
        <dbReference type="SAM" id="SignalP"/>
    </source>
</evidence>
<dbReference type="HAMAP" id="MF_02065">
    <property type="entry name" value="MltG"/>
    <property type="match status" value="1"/>
</dbReference>
<keyword evidence="4 7" id="KW-0472">Membrane</keyword>
<dbReference type="Proteomes" id="UP000176603">
    <property type="component" value="Unassembled WGS sequence"/>
</dbReference>
<keyword evidence="3 7" id="KW-1133">Transmembrane helix</keyword>
<keyword evidence="5 7" id="KW-0456">Lyase</keyword>
<keyword evidence="8" id="KW-0732">Signal</keyword>
<dbReference type="EMBL" id="MGEH01000011">
    <property type="protein sequence ID" value="OGL79358.1"/>
    <property type="molecule type" value="Genomic_DNA"/>
</dbReference>
<name>A0A1F7UNS1_9BACT</name>
<comment type="function">
    <text evidence="7">Functions as a peptidoglycan terminase that cleaves nascent peptidoglycan strands endolytically to terminate their elongation.</text>
</comment>
<dbReference type="GO" id="GO:0071555">
    <property type="term" value="P:cell wall organization"/>
    <property type="evidence" value="ECO:0007669"/>
    <property type="project" value="UniProtKB-KW"/>
</dbReference>
<dbReference type="Gene3D" id="3.30.1490.480">
    <property type="entry name" value="Endolytic murein transglycosylase"/>
    <property type="match status" value="1"/>
</dbReference>
<dbReference type="GO" id="GO:0005886">
    <property type="term" value="C:plasma membrane"/>
    <property type="evidence" value="ECO:0007669"/>
    <property type="project" value="UniProtKB-UniRule"/>
</dbReference>
<organism evidence="9 10">
    <name type="scientific">Candidatus Uhrbacteria bacterium RIFCSPHIGHO2_12_FULL_60_25</name>
    <dbReference type="NCBI Taxonomy" id="1802399"/>
    <lineage>
        <taxon>Bacteria</taxon>
        <taxon>Candidatus Uhriibacteriota</taxon>
    </lineage>
</organism>
<comment type="caution">
    <text evidence="9">The sequence shown here is derived from an EMBL/GenBank/DDBJ whole genome shotgun (WGS) entry which is preliminary data.</text>
</comment>
<feature type="site" description="Important for catalytic activity" evidence="7">
    <location>
        <position position="229"/>
    </location>
</feature>
<comment type="catalytic activity">
    <reaction evidence="7">
        <text>a peptidoglycan chain = a peptidoglycan chain with N-acetyl-1,6-anhydromuramyl-[peptide] at the reducing end + a peptidoglycan chain with N-acetylglucosamine at the non-reducing end.</text>
        <dbReference type="EC" id="4.2.2.29"/>
    </reaction>
</comment>
<dbReference type="GO" id="GO:0008932">
    <property type="term" value="F:lytic endotransglycosylase activity"/>
    <property type="evidence" value="ECO:0007669"/>
    <property type="project" value="UniProtKB-UniRule"/>
</dbReference>
<dbReference type="GO" id="GO:0009252">
    <property type="term" value="P:peptidoglycan biosynthetic process"/>
    <property type="evidence" value="ECO:0007669"/>
    <property type="project" value="UniProtKB-UniRule"/>
</dbReference>
<keyword evidence="1 7" id="KW-1003">Cell membrane</keyword>
<protein>
    <recommendedName>
        <fullName evidence="7">Endolytic murein transglycosylase</fullName>
        <ecNumber evidence="7">4.2.2.29</ecNumber>
    </recommendedName>
    <alternativeName>
        <fullName evidence="7">Peptidoglycan lytic transglycosylase</fullName>
    </alternativeName>
    <alternativeName>
        <fullName evidence="7">Peptidoglycan polymerization terminase</fullName>
    </alternativeName>
</protein>
<dbReference type="AlphaFoldDB" id="A0A1F7UNS1"/>
<accession>A0A1F7UNS1</accession>
<comment type="similarity">
    <text evidence="7">Belongs to the transglycosylase MltG family.</text>
</comment>
<dbReference type="PANTHER" id="PTHR30518:SF2">
    <property type="entry name" value="ENDOLYTIC MUREIN TRANSGLYCOSYLASE"/>
    <property type="match status" value="1"/>
</dbReference>
<feature type="signal peptide" evidence="8">
    <location>
        <begin position="1"/>
        <end position="26"/>
    </location>
</feature>
<sequence>MKRNLSLILGISLVALAVALSFFAQAAWLSQPSAGTPVKISIASGDRLSQVTDTLIDGGILSNWFGYRLYSIFDSSASRPKAGEYLIREGTSYRALARMLARGPERDEVALTLIEGKTLDDEATLLESYDVDPQEFSGLAGRSKNALPFSRQLIGDYPFLGDAPKGSSLEGYLYPDTYRVWKDQLPAGLIRKQLDEFANKIVGPYENARRASGMSWHEVVTLASIVEAEVRGEEDRKIVAGVFLTRLREKMRLQTDATLNYVLDSGRSRATSKDLAADTPYNTYLYAGLPPGPIGNPSLQSIRAVLEPTKSSYRYFLTDKDGNVLYATTYEEHLANKRRAFGS</sequence>
<evidence type="ECO:0000256" key="4">
    <source>
        <dbReference type="ARBA" id="ARBA00023136"/>
    </source>
</evidence>
<keyword evidence="6 7" id="KW-0961">Cell wall biogenesis/degradation</keyword>
<keyword evidence="2 7" id="KW-0812">Transmembrane</keyword>
<evidence type="ECO:0000256" key="1">
    <source>
        <dbReference type="ARBA" id="ARBA00022475"/>
    </source>
</evidence>
<gene>
    <name evidence="7" type="primary">mltG</name>
    <name evidence="9" type="ORF">A3E39_04015</name>
</gene>